<evidence type="ECO:0000259" key="3">
    <source>
        <dbReference type="PROSITE" id="PS50109"/>
    </source>
</evidence>
<gene>
    <name evidence="4" type="ORF">ENJ63_02755</name>
</gene>
<dbReference type="EC" id="2.7.13.3" evidence="2"/>
<feature type="domain" description="Histidine kinase" evidence="3">
    <location>
        <begin position="87"/>
        <end position="214"/>
    </location>
</feature>
<dbReference type="CDD" id="cd00075">
    <property type="entry name" value="HATPase"/>
    <property type="match status" value="1"/>
</dbReference>
<sequence>MGLLSVAKLYASQSEPVCEILKRCEDTCLQGKALTSKFLTFASGGEPVRKRTPTVAYFKSTIDKLSKKLGILPRYELSDDLWDIDIDKDQFEVVLENILLNAKEAVESSDSPSSPVVVLVAGENVSMPINGDNGGTIDDFVKISIVDNGPGIHPSELSKIFEPYYSTKKKSNEKGIGFGLTIAYSVMKRHHGLITAQSELGKGTTINLFIPRAKECTLRCN</sequence>
<dbReference type="PANTHER" id="PTHR43065">
    <property type="entry name" value="SENSOR HISTIDINE KINASE"/>
    <property type="match status" value="1"/>
</dbReference>
<dbReference type="GO" id="GO:0004673">
    <property type="term" value="F:protein histidine kinase activity"/>
    <property type="evidence" value="ECO:0007669"/>
    <property type="project" value="UniProtKB-EC"/>
</dbReference>
<dbReference type="PROSITE" id="PS50109">
    <property type="entry name" value="HIS_KIN"/>
    <property type="match status" value="1"/>
</dbReference>
<dbReference type="EMBL" id="DRND01000226">
    <property type="protein sequence ID" value="HFC46783.1"/>
    <property type="molecule type" value="Genomic_DNA"/>
</dbReference>
<comment type="catalytic activity">
    <reaction evidence="1">
        <text>ATP + protein L-histidine = ADP + protein N-phospho-L-histidine.</text>
        <dbReference type="EC" id="2.7.13.3"/>
    </reaction>
</comment>
<protein>
    <recommendedName>
        <fullName evidence="2">histidine kinase</fullName>
        <ecNumber evidence="2">2.7.13.3</ecNumber>
    </recommendedName>
</protein>
<evidence type="ECO:0000313" key="4">
    <source>
        <dbReference type="EMBL" id="HFC46783.1"/>
    </source>
</evidence>
<dbReference type="PANTHER" id="PTHR43065:SF42">
    <property type="entry name" value="TWO-COMPONENT SENSOR PPRA"/>
    <property type="match status" value="1"/>
</dbReference>
<dbReference type="InterPro" id="IPR004358">
    <property type="entry name" value="Sig_transdc_His_kin-like_C"/>
</dbReference>
<dbReference type="SUPFAM" id="SSF55874">
    <property type="entry name" value="ATPase domain of HSP90 chaperone/DNA topoisomerase II/histidine kinase"/>
    <property type="match status" value="1"/>
</dbReference>
<keyword evidence="4" id="KW-0808">Transferase</keyword>
<dbReference type="PRINTS" id="PR00344">
    <property type="entry name" value="BCTRLSENSOR"/>
</dbReference>
<reference evidence="4" key="1">
    <citation type="journal article" date="2020" name="mSystems">
        <title>Genome- and Community-Level Interaction Insights into Carbon Utilization and Element Cycling Functions of Hydrothermarchaeota in Hydrothermal Sediment.</title>
        <authorList>
            <person name="Zhou Z."/>
            <person name="Liu Y."/>
            <person name="Xu W."/>
            <person name="Pan J."/>
            <person name="Luo Z.H."/>
            <person name="Li M."/>
        </authorList>
    </citation>
    <scope>NUCLEOTIDE SEQUENCE [LARGE SCALE GENOMIC DNA]</scope>
    <source>
        <strain evidence="4">HyVt-503</strain>
    </source>
</reference>
<proteinExistence type="predicted"/>
<dbReference type="SMART" id="SM00387">
    <property type="entry name" value="HATPase_c"/>
    <property type="match status" value="1"/>
</dbReference>
<organism evidence="4">
    <name type="scientific">Dissulfuribacter thermophilus</name>
    <dbReference type="NCBI Taxonomy" id="1156395"/>
    <lineage>
        <taxon>Bacteria</taxon>
        <taxon>Pseudomonadati</taxon>
        <taxon>Thermodesulfobacteriota</taxon>
        <taxon>Dissulfuribacteria</taxon>
        <taxon>Dissulfuribacterales</taxon>
        <taxon>Dissulfuribacteraceae</taxon>
        <taxon>Dissulfuribacter</taxon>
    </lineage>
</organism>
<dbReference type="Pfam" id="PF02518">
    <property type="entry name" value="HATPase_c"/>
    <property type="match status" value="1"/>
</dbReference>
<dbReference type="Gene3D" id="3.30.565.10">
    <property type="entry name" value="Histidine kinase-like ATPase, C-terminal domain"/>
    <property type="match status" value="1"/>
</dbReference>
<dbReference type="AlphaFoldDB" id="A0A7V2WT61"/>
<comment type="caution">
    <text evidence="4">The sequence shown here is derived from an EMBL/GenBank/DDBJ whole genome shotgun (WGS) entry which is preliminary data.</text>
</comment>
<evidence type="ECO:0000256" key="1">
    <source>
        <dbReference type="ARBA" id="ARBA00000085"/>
    </source>
</evidence>
<accession>A0A7V2WT61</accession>
<dbReference type="Proteomes" id="UP000885797">
    <property type="component" value="Unassembled WGS sequence"/>
</dbReference>
<dbReference type="InterPro" id="IPR036890">
    <property type="entry name" value="HATPase_C_sf"/>
</dbReference>
<evidence type="ECO:0000256" key="2">
    <source>
        <dbReference type="ARBA" id="ARBA00012438"/>
    </source>
</evidence>
<keyword evidence="4" id="KW-0418">Kinase</keyword>
<dbReference type="InterPro" id="IPR003594">
    <property type="entry name" value="HATPase_dom"/>
</dbReference>
<name>A0A7V2WT61_9BACT</name>
<dbReference type="InterPro" id="IPR005467">
    <property type="entry name" value="His_kinase_dom"/>
</dbReference>